<keyword evidence="5" id="KW-0206">Cytoskeleton</keyword>
<evidence type="ECO:0000256" key="5">
    <source>
        <dbReference type="ARBA" id="ARBA00023212"/>
    </source>
</evidence>
<evidence type="ECO:0000313" key="7">
    <source>
        <dbReference type="Proteomes" id="UP001318040"/>
    </source>
</evidence>
<organism evidence="7 8">
    <name type="scientific">Petromyzon marinus</name>
    <name type="common">Sea lamprey</name>
    <dbReference type="NCBI Taxonomy" id="7757"/>
    <lineage>
        <taxon>Eukaryota</taxon>
        <taxon>Metazoa</taxon>
        <taxon>Chordata</taxon>
        <taxon>Craniata</taxon>
        <taxon>Vertebrata</taxon>
        <taxon>Cyclostomata</taxon>
        <taxon>Hyperoartia</taxon>
        <taxon>Petromyzontiformes</taxon>
        <taxon>Petromyzontidae</taxon>
        <taxon>Petromyzon</taxon>
    </lineage>
</organism>
<comment type="subunit">
    <text evidence="3">Interacts with FLNA and FLNB.</text>
</comment>
<dbReference type="GO" id="GO:1900158">
    <property type="term" value="P:negative regulation of bone mineralization involved in bone maturation"/>
    <property type="evidence" value="ECO:0007669"/>
    <property type="project" value="TreeGrafter"/>
</dbReference>
<sequence length="217" mass="23156">MVGHLVLREMDAQFEAKRLHRGRDGGLDSPDSGLPPSPSPPLHSASPGAWSPSTGSRGPSAASSGSSCGAGLLQRAVPGRQKSLGSEALRTRSFSEGVEVEPPPSVLEVRCVSELQVGSARRYRSALLAWPGLGRPTSHAQTLVLTAGSTWRHHRSEVLLEARPTACRRSYADTHFVFPGGATRRSFTTTLTYGPDPAASPRRRYLSCVQLQPAARP</sequence>
<keyword evidence="7" id="KW-1185">Reference proteome</keyword>
<dbReference type="GeneID" id="116950276"/>
<dbReference type="PANTHER" id="PTHR31848:SF1">
    <property type="match status" value="1"/>
</dbReference>
<dbReference type="KEGG" id="pmrn:116950276"/>
<dbReference type="GO" id="GO:0032432">
    <property type="term" value="C:actin filament bundle"/>
    <property type="evidence" value="ECO:0007669"/>
    <property type="project" value="TreeGrafter"/>
</dbReference>
<dbReference type="GO" id="GO:0061182">
    <property type="term" value="P:negative regulation of chondrocyte development"/>
    <property type="evidence" value="ECO:0007669"/>
    <property type="project" value="TreeGrafter"/>
</dbReference>
<dbReference type="InterPro" id="IPR028215">
    <property type="entry name" value="Refilin"/>
</dbReference>
<reference evidence="8" key="1">
    <citation type="submission" date="2025-08" db="UniProtKB">
        <authorList>
            <consortium name="RefSeq"/>
        </authorList>
    </citation>
    <scope>IDENTIFICATION</scope>
    <source>
        <tissue evidence="8">Sperm</tissue>
    </source>
</reference>
<protein>
    <submittedName>
        <fullName evidence="8">Refilin-A</fullName>
    </submittedName>
</protein>
<proteinExistence type="inferred from homology"/>
<comment type="subcellular location">
    <subcellularLocation>
        <location evidence="1">Cytoplasm</location>
        <location evidence="1">Cytoskeleton</location>
    </subcellularLocation>
</comment>
<dbReference type="RefSeq" id="XP_032823851.1">
    <property type="nucleotide sequence ID" value="XM_032967960.1"/>
</dbReference>
<feature type="region of interest" description="Disordered" evidence="6">
    <location>
        <begin position="19"/>
        <end position="96"/>
    </location>
</feature>
<accession>A0AAJ7X779</accession>
<evidence type="ECO:0000256" key="3">
    <source>
        <dbReference type="ARBA" id="ARBA00011189"/>
    </source>
</evidence>
<dbReference type="Proteomes" id="UP001318040">
    <property type="component" value="Chromosome 38"/>
</dbReference>
<keyword evidence="4" id="KW-0963">Cytoplasm</keyword>
<dbReference type="GO" id="GO:0048705">
    <property type="term" value="P:skeletal system morphogenesis"/>
    <property type="evidence" value="ECO:0007669"/>
    <property type="project" value="TreeGrafter"/>
</dbReference>
<evidence type="ECO:0000256" key="2">
    <source>
        <dbReference type="ARBA" id="ARBA00009886"/>
    </source>
</evidence>
<comment type="similarity">
    <text evidence="2">Belongs to the Refilin family.</text>
</comment>
<dbReference type="GO" id="GO:0061572">
    <property type="term" value="P:actin filament bundle organization"/>
    <property type="evidence" value="ECO:0007669"/>
    <property type="project" value="InterPro"/>
</dbReference>
<evidence type="ECO:0000256" key="4">
    <source>
        <dbReference type="ARBA" id="ARBA00022490"/>
    </source>
</evidence>
<evidence type="ECO:0000256" key="6">
    <source>
        <dbReference type="SAM" id="MobiDB-lite"/>
    </source>
</evidence>
<evidence type="ECO:0000313" key="8">
    <source>
        <dbReference type="RefSeq" id="XP_032823851.1"/>
    </source>
</evidence>
<dbReference type="CTD" id="144347"/>
<name>A0AAJ7X779_PETMA</name>
<feature type="compositionally biased region" description="Low complexity" evidence="6">
    <location>
        <begin position="42"/>
        <end position="71"/>
    </location>
</feature>
<gene>
    <name evidence="8" type="primary">RFLNA</name>
</gene>
<dbReference type="Pfam" id="PF15068">
    <property type="entry name" value="FAM101"/>
    <property type="match status" value="1"/>
</dbReference>
<dbReference type="GO" id="GO:0031005">
    <property type="term" value="F:filamin binding"/>
    <property type="evidence" value="ECO:0007669"/>
    <property type="project" value="InterPro"/>
</dbReference>
<evidence type="ECO:0000256" key="1">
    <source>
        <dbReference type="ARBA" id="ARBA00004245"/>
    </source>
</evidence>
<dbReference type="AlphaFoldDB" id="A0AAJ7X779"/>
<dbReference type="PANTHER" id="PTHR31848">
    <property type="match status" value="1"/>
</dbReference>